<keyword evidence="3" id="KW-0233">DNA recombination</keyword>
<comment type="similarity">
    <text evidence="1">Belongs to the 'phage' integrase family.</text>
</comment>
<dbReference type="CDD" id="cd00397">
    <property type="entry name" value="DNA_BRE_C"/>
    <property type="match status" value="1"/>
</dbReference>
<dbReference type="PANTHER" id="PTHR30349:SF41">
    <property type="entry name" value="INTEGRASE_RECOMBINASE PROTEIN MJ0367-RELATED"/>
    <property type="match status" value="1"/>
</dbReference>
<dbReference type="InterPro" id="IPR002104">
    <property type="entry name" value="Integrase_catalytic"/>
</dbReference>
<dbReference type="SUPFAM" id="SSF56349">
    <property type="entry name" value="DNA breaking-rejoining enzymes"/>
    <property type="match status" value="1"/>
</dbReference>
<dbReference type="PANTHER" id="PTHR30349">
    <property type="entry name" value="PHAGE INTEGRASE-RELATED"/>
    <property type="match status" value="1"/>
</dbReference>
<dbReference type="Proteomes" id="UP000019322">
    <property type="component" value="Chromosome"/>
</dbReference>
<dbReference type="GO" id="GO:0015074">
    <property type="term" value="P:DNA integration"/>
    <property type="evidence" value="ECO:0007669"/>
    <property type="project" value="InterPro"/>
</dbReference>
<evidence type="ECO:0000259" key="4">
    <source>
        <dbReference type="PROSITE" id="PS51898"/>
    </source>
</evidence>
<dbReference type="Gene3D" id="1.10.443.10">
    <property type="entry name" value="Intergrase catalytic core"/>
    <property type="match status" value="1"/>
</dbReference>
<evidence type="ECO:0000256" key="1">
    <source>
        <dbReference type="ARBA" id="ARBA00008857"/>
    </source>
</evidence>
<dbReference type="EMBL" id="CP007201">
    <property type="protein sequence ID" value="AHJ13048.1"/>
    <property type="molecule type" value="Genomic_DNA"/>
</dbReference>
<dbReference type="Pfam" id="PF00589">
    <property type="entry name" value="Phage_integrase"/>
    <property type="match status" value="1"/>
</dbReference>
<dbReference type="GO" id="GO:0003677">
    <property type="term" value="F:DNA binding"/>
    <property type="evidence" value="ECO:0007669"/>
    <property type="project" value="UniProtKB-KW"/>
</dbReference>
<accession>A0AA86AP76</accession>
<reference evidence="5 6" key="1">
    <citation type="journal article" date="2014" name="Environ. Microbiol.">
        <title>Insights into organohalide respiration and the versatile catabolism of Sulfurospirillum multivorans gained from comparative genomics and physiological studies.</title>
        <authorList>
            <person name="Goris T."/>
            <person name="Schubert T."/>
            <person name="Gadkari J."/>
            <person name="Wubet T."/>
            <person name="Tarkka M."/>
            <person name="Buscot F."/>
            <person name="Adrian L."/>
            <person name="Diekert G."/>
        </authorList>
    </citation>
    <scope>NUCLEOTIDE SEQUENCE [LARGE SCALE GENOMIC DNA]</scope>
    <source>
        <strain evidence="6">DM 12446 / JCM 15788 / NBRC 109480</strain>
    </source>
</reference>
<dbReference type="InterPro" id="IPR011010">
    <property type="entry name" value="DNA_brk_join_enz"/>
</dbReference>
<dbReference type="InterPro" id="IPR050090">
    <property type="entry name" value="Tyrosine_recombinase_XerCD"/>
</dbReference>
<name>A0AA86AP76_SULMK</name>
<organism evidence="5 6">
    <name type="scientific">Sulfurospirillum multivorans (strain DM 12446 / JCM 15788 / NBRC 109480)</name>
    <dbReference type="NCBI Taxonomy" id="1150621"/>
    <lineage>
        <taxon>Bacteria</taxon>
        <taxon>Pseudomonadati</taxon>
        <taxon>Campylobacterota</taxon>
        <taxon>Epsilonproteobacteria</taxon>
        <taxon>Campylobacterales</taxon>
        <taxon>Sulfurospirillaceae</taxon>
        <taxon>Sulfurospirillum</taxon>
    </lineage>
</organism>
<evidence type="ECO:0000313" key="6">
    <source>
        <dbReference type="Proteomes" id="UP000019322"/>
    </source>
</evidence>
<proteinExistence type="inferred from homology"/>
<dbReference type="KEGG" id="smul:SMUL_1793"/>
<dbReference type="AlphaFoldDB" id="A0AA86AP76"/>
<dbReference type="RefSeq" id="WP_025344919.1">
    <property type="nucleotide sequence ID" value="NZ_CP007201.1"/>
</dbReference>
<dbReference type="InterPro" id="IPR013762">
    <property type="entry name" value="Integrase-like_cat_sf"/>
</dbReference>
<protein>
    <submittedName>
        <fullName evidence="5">DNA breaking-rejoining enzyme</fullName>
    </submittedName>
</protein>
<gene>
    <name evidence="5" type="ORF">SMUL_1793</name>
</gene>
<evidence type="ECO:0000256" key="2">
    <source>
        <dbReference type="ARBA" id="ARBA00023125"/>
    </source>
</evidence>
<dbReference type="GO" id="GO:0006310">
    <property type="term" value="P:DNA recombination"/>
    <property type="evidence" value="ECO:0007669"/>
    <property type="project" value="UniProtKB-KW"/>
</dbReference>
<keyword evidence="2" id="KW-0238">DNA-binding</keyword>
<feature type="domain" description="Tyr recombinase" evidence="4">
    <location>
        <begin position="172"/>
        <end position="369"/>
    </location>
</feature>
<dbReference type="PROSITE" id="PS51898">
    <property type="entry name" value="TYR_RECOMBINASE"/>
    <property type="match status" value="1"/>
</dbReference>
<evidence type="ECO:0000256" key="3">
    <source>
        <dbReference type="ARBA" id="ARBA00023172"/>
    </source>
</evidence>
<evidence type="ECO:0000313" key="5">
    <source>
        <dbReference type="EMBL" id="AHJ13048.1"/>
    </source>
</evidence>
<sequence length="388" mass="45262">MYQLRYGRKTHNNGTITYFFFICSPNVPDFYSSLFVSNRSKNSLKYGKLVGHILVKFFNFLLERDTEYWNATDADIKAYILYIINFDSKSCEIVNEPNIGFTTIMRHKEMIIRFYKFLWQFTDHSVLEINNWHKGNFLQYKTTLSLRWDHVESITDATLDLFLTKFKTANKEYVMEYSDDEIKAIYSNFTNYRNRSIFLLTLHGMRIDEVLSVKLKDYNPRDNTIIPSRSKGKGRGKKRTIVLGDQTVKVIENYILHERNPAEIKALKYNDALFVNTRAIEKEVHFNEYSASSFRSALKIAAKKAGILGNVRTHSGRSDKATKLVKAMVNGELNLTDEIIRHIMGWKTIDSITPYVEHANAAIVKDFAKKHAEDINQRLLELQRKLDD</sequence>